<name>A0ACD5YB61_AVESA</name>
<proteinExistence type="predicted"/>
<dbReference type="Proteomes" id="UP001732700">
    <property type="component" value="Chromosome 5D"/>
</dbReference>
<organism evidence="1 2">
    <name type="scientific">Avena sativa</name>
    <name type="common">Oat</name>
    <dbReference type="NCBI Taxonomy" id="4498"/>
    <lineage>
        <taxon>Eukaryota</taxon>
        <taxon>Viridiplantae</taxon>
        <taxon>Streptophyta</taxon>
        <taxon>Embryophyta</taxon>
        <taxon>Tracheophyta</taxon>
        <taxon>Spermatophyta</taxon>
        <taxon>Magnoliopsida</taxon>
        <taxon>Liliopsida</taxon>
        <taxon>Poales</taxon>
        <taxon>Poaceae</taxon>
        <taxon>BOP clade</taxon>
        <taxon>Pooideae</taxon>
        <taxon>Poodae</taxon>
        <taxon>Poeae</taxon>
        <taxon>Poeae Chloroplast Group 1 (Aveneae type)</taxon>
        <taxon>Aveninae</taxon>
        <taxon>Avena</taxon>
    </lineage>
</organism>
<protein>
    <submittedName>
        <fullName evidence="1">Uncharacterized protein</fullName>
    </submittedName>
</protein>
<reference evidence="1" key="2">
    <citation type="submission" date="2025-09" db="UniProtKB">
        <authorList>
            <consortium name="EnsemblPlants"/>
        </authorList>
    </citation>
    <scope>IDENTIFICATION</scope>
</reference>
<evidence type="ECO:0000313" key="1">
    <source>
        <dbReference type="EnsemblPlants" id="AVESA.00010b.r2.5DG0945210.1.CDS"/>
    </source>
</evidence>
<dbReference type="EnsemblPlants" id="AVESA.00010b.r2.5DG0945210.1">
    <property type="protein sequence ID" value="AVESA.00010b.r2.5DG0945210.1.CDS"/>
    <property type="gene ID" value="AVESA.00010b.r2.5DG0945210"/>
</dbReference>
<keyword evidence="2" id="KW-1185">Reference proteome</keyword>
<sequence>MEGSSLASSLQSPTADDSVPFSYPSWVLLDKNLYFAHHESAPTKKVKTSTGKEVEISICLADPPAASCFCVHSPNIREEDYTSLPRIVSSAENLVLLSFAFKTGPRSTEVDSDLVEFFVCKAGSGGDLSIEPVPYSPTGTRHSCHACIVPRDGGNYLVADLSPREGNLGHFDLYVFSSETSKWTSTYLQLPAPALALPRDLPSVLHKVISLGGSVVGWVDLWRGIIFCDILLEKKPVLRFIPLPTTAFNLHREGNAQKVRDVTCCNGYISFVEIKHCFRELSIANSRSFKMTQHLDTEDLILDEAFFTRDDLDKKPVLVHDGWKIRTMYKAISWDYWKKKHTVHFDDIVAVPELSSVLLPQLWNGGAMEFTLRNLKTAAFPFFGVYDDNVVYLMYNVQSDDDDSWAVGVDLETKKLEVIKPYWATIGSSSGPTVLSCAFSEYMNATPRPYDELVAASSSQNRVLNNHLPMGDTIPVANSAENGVPNNHLPLGVTILGNVQPQRNTLNVDGYHGSWNGSGYGCYQQPTQLQPPNLPPTVQPTSPSTRSGYIYARWTVPDSNGRMLITVPLDAMKRPIAAPLVLLTPPVPSPNSWPQDQDAVP</sequence>
<evidence type="ECO:0000313" key="2">
    <source>
        <dbReference type="Proteomes" id="UP001732700"/>
    </source>
</evidence>
<accession>A0ACD5YB61</accession>
<reference evidence="1" key="1">
    <citation type="submission" date="2021-05" db="EMBL/GenBank/DDBJ databases">
        <authorList>
            <person name="Scholz U."/>
            <person name="Mascher M."/>
            <person name="Fiebig A."/>
        </authorList>
    </citation>
    <scope>NUCLEOTIDE SEQUENCE [LARGE SCALE GENOMIC DNA]</scope>
</reference>